<dbReference type="GO" id="GO:0016779">
    <property type="term" value="F:nucleotidyltransferase activity"/>
    <property type="evidence" value="ECO:0007669"/>
    <property type="project" value="UniProtKB-ARBA"/>
</dbReference>
<evidence type="ECO:0000256" key="1">
    <source>
        <dbReference type="SAM" id="MobiDB-lite"/>
    </source>
</evidence>
<dbReference type="GO" id="GO:0010605">
    <property type="term" value="P:negative regulation of macromolecule metabolic process"/>
    <property type="evidence" value="ECO:0007669"/>
    <property type="project" value="UniProtKB-ARBA"/>
</dbReference>
<reference evidence="3" key="1">
    <citation type="journal article" date="2020" name="Fungal Divers.">
        <title>Resolving the Mortierellaceae phylogeny through synthesis of multi-gene phylogenetics and phylogenomics.</title>
        <authorList>
            <person name="Vandepol N."/>
            <person name="Liber J."/>
            <person name="Desiro A."/>
            <person name="Na H."/>
            <person name="Kennedy M."/>
            <person name="Barry K."/>
            <person name="Grigoriev I.V."/>
            <person name="Miller A.N."/>
            <person name="O'Donnell K."/>
            <person name="Stajich J.E."/>
            <person name="Bonito G."/>
        </authorList>
    </citation>
    <scope>NUCLEOTIDE SEQUENCE</scope>
    <source>
        <strain evidence="3">NRRL 28262</strain>
    </source>
</reference>
<dbReference type="AlphaFoldDB" id="A0AAD4DL01"/>
<evidence type="ECO:0000313" key="3">
    <source>
        <dbReference type="EMBL" id="KAG0280902.1"/>
    </source>
</evidence>
<dbReference type="Proteomes" id="UP001194580">
    <property type="component" value="Unassembled WGS sequence"/>
</dbReference>
<proteinExistence type="predicted"/>
<keyword evidence="4" id="KW-1185">Reference proteome</keyword>
<accession>A0AAD4DL01</accession>
<organism evidence="3 4">
    <name type="scientific">Linnemannia exigua</name>
    <dbReference type="NCBI Taxonomy" id="604196"/>
    <lineage>
        <taxon>Eukaryota</taxon>
        <taxon>Fungi</taxon>
        <taxon>Fungi incertae sedis</taxon>
        <taxon>Mucoromycota</taxon>
        <taxon>Mortierellomycotina</taxon>
        <taxon>Mortierellomycetes</taxon>
        <taxon>Mortierellales</taxon>
        <taxon>Mortierellaceae</taxon>
        <taxon>Linnemannia</taxon>
    </lineage>
</organism>
<comment type="caution">
    <text evidence="3">The sequence shown here is derived from an EMBL/GenBank/DDBJ whole genome shotgun (WGS) entry which is preliminary data.</text>
</comment>
<evidence type="ECO:0000259" key="2">
    <source>
        <dbReference type="Pfam" id="PF22600"/>
    </source>
</evidence>
<dbReference type="InterPro" id="IPR054708">
    <property type="entry name" value="MTPAP-like_central"/>
</dbReference>
<feature type="region of interest" description="Disordered" evidence="1">
    <location>
        <begin position="100"/>
        <end position="134"/>
    </location>
</feature>
<dbReference type="PANTHER" id="PTHR12271:SF40">
    <property type="entry name" value="POLY(A) RNA POLYMERASE GLD2"/>
    <property type="match status" value="1"/>
</dbReference>
<dbReference type="Pfam" id="PF22600">
    <property type="entry name" value="MTPAP-like_central"/>
    <property type="match status" value="1"/>
</dbReference>
<dbReference type="GO" id="GO:0031123">
    <property type="term" value="P:RNA 3'-end processing"/>
    <property type="evidence" value="ECO:0007669"/>
    <property type="project" value="TreeGrafter"/>
</dbReference>
<dbReference type="EMBL" id="JAAAIL010000041">
    <property type="protein sequence ID" value="KAG0280902.1"/>
    <property type="molecule type" value="Genomic_DNA"/>
</dbReference>
<feature type="region of interest" description="Disordered" evidence="1">
    <location>
        <begin position="625"/>
        <end position="646"/>
    </location>
</feature>
<evidence type="ECO:0000313" key="4">
    <source>
        <dbReference type="Proteomes" id="UP001194580"/>
    </source>
</evidence>
<dbReference type="PANTHER" id="PTHR12271">
    <property type="entry name" value="POLY A POLYMERASE CID PAP -RELATED"/>
    <property type="match status" value="1"/>
</dbReference>
<feature type="compositionally biased region" description="Low complexity" evidence="1">
    <location>
        <begin position="625"/>
        <end position="644"/>
    </location>
</feature>
<sequence length="701" mass="79777">MKVNRRQFVGLLYDSILFEYASHVGVDQHHILALADLADTFAFVADFYKHNRPLMDIPCDQFITRNQLHTVIGLLDYIEELDRGVFEIFPRNVEIREDAPSFASSSSMKRDRRKQQQESSSGHGHGHQQERERGIKRSRSALDMFVQAQRGWSTTDIYDHRGHDIHHQDPDTDLDDEYSIAIPGLSKTDIQTFLWEYAYMPEEYQDDIATLIRYLRRDEWMMNGSKGPIVAFDWGLEGVQKFTKEYNQNKIHKVEIREQEEVKRAQEATQMLQEEWSRQQELAREQEAAKRIKTTDDFIWRMHKSLVISAGDTTAIEDLIKTLEAEISEYFDFCFLALVPVGSFATGSHTRYSDLDLTLTGNTKTIAIPALADALRHFNYEGVTISIPRTQQPIQPSTSITPSSTSAIPLILQPFITFIDPKTEMTCHISLNDPLAIYRSKLVYTYNMAEPRFCPVFLALKRLAVQRHLISGSVHQDRHRPMPLGSYALALMLITFLQTENPPLLPKLQQQTPSSLEEEERDERERPVKETIVQGIDCSFDRDWKYHRGLGSGNSKGVAELLMDFCRFFGYVFDYESKEVNARIGAFRWRPDVSSKTAGASNSQVSSSSLITVFSSMGINSGPTSSSSSSSYSQSNPPTSSSSSVPKEFKPVTLHVMDPFVMGLNITSACQGDQVRMVKECFQEVYEALNEGDINHVFSSS</sequence>
<name>A0AAD4DL01_9FUNG</name>
<feature type="region of interest" description="Disordered" evidence="1">
    <location>
        <begin position="504"/>
        <end position="528"/>
    </location>
</feature>
<dbReference type="Gene3D" id="1.10.1410.10">
    <property type="match status" value="1"/>
</dbReference>
<dbReference type="InterPro" id="IPR043519">
    <property type="entry name" value="NT_sf"/>
</dbReference>
<dbReference type="SUPFAM" id="SSF81631">
    <property type="entry name" value="PAP/OAS1 substrate-binding domain"/>
    <property type="match status" value="1"/>
</dbReference>
<protein>
    <recommendedName>
        <fullName evidence="2">Poly(A) RNA polymerase mitochondrial-like central palm domain-containing protein</fullName>
    </recommendedName>
</protein>
<gene>
    <name evidence="3" type="ORF">BGZ95_008074</name>
</gene>
<dbReference type="SUPFAM" id="SSF81301">
    <property type="entry name" value="Nucleotidyltransferase"/>
    <property type="match status" value="1"/>
</dbReference>
<feature type="domain" description="Poly(A) RNA polymerase mitochondrial-like central palm" evidence="2">
    <location>
        <begin position="297"/>
        <end position="447"/>
    </location>
</feature>